<dbReference type="Proteomes" id="UP000030755">
    <property type="component" value="Unassembled WGS sequence"/>
</dbReference>
<sequence length="88" mass="10006">MGSMIATGIEKLVDAKKMTMIEIHEALEAMTQTENRVLKKFKPGVKSLNPAIRPIWSPYHQDALSPFREGVEINVLSKEQETRLNKLK</sequence>
<dbReference type="HOGENOM" id="CLU_2470357_0_0_1"/>
<dbReference type="Gene3D" id="3.40.30.10">
    <property type="entry name" value="Glutaredoxin"/>
    <property type="match status" value="1"/>
</dbReference>
<organism evidence="1 2">
    <name type="scientific">Rozella allomycis (strain CSF55)</name>
    <dbReference type="NCBI Taxonomy" id="988480"/>
    <lineage>
        <taxon>Eukaryota</taxon>
        <taxon>Fungi</taxon>
        <taxon>Fungi incertae sedis</taxon>
        <taxon>Cryptomycota</taxon>
        <taxon>Cryptomycota incertae sedis</taxon>
        <taxon>Rozella</taxon>
    </lineage>
</organism>
<dbReference type="EMBL" id="KE560565">
    <property type="protein sequence ID" value="EPZ36395.1"/>
    <property type="molecule type" value="Genomic_DNA"/>
</dbReference>
<proteinExistence type="predicted"/>
<evidence type="ECO:0000313" key="1">
    <source>
        <dbReference type="EMBL" id="EPZ36395.1"/>
    </source>
</evidence>
<gene>
    <name evidence="1" type="ORF">O9G_002896</name>
</gene>
<keyword evidence="2" id="KW-1185">Reference proteome</keyword>
<protein>
    <submittedName>
        <fullName evidence="1">Uncharacterized protein</fullName>
    </submittedName>
</protein>
<name>A0A075B1Z6_ROZAC</name>
<evidence type="ECO:0000313" key="2">
    <source>
        <dbReference type="Proteomes" id="UP000030755"/>
    </source>
</evidence>
<dbReference type="OrthoDB" id="88at2759"/>
<reference evidence="1 2" key="1">
    <citation type="journal article" date="2013" name="Curr. Biol.">
        <title>Shared signatures of parasitism and phylogenomics unite Cryptomycota and microsporidia.</title>
        <authorList>
            <person name="James T.Y."/>
            <person name="Pelin A."/>
            <person name="Bonen L."/>
            <person name="Ahrendt S."/>
            <person name="Sain D."/>
            <person name="Corradi N."/>
            <person name="Stajich J.E."/>
        </authorList>
    </citation>
    <scope>NUCLEOTIDE SEQUENCE [LARGE SCALE GENOMIC DNA]</scope>
    <source>
        <strain evidence="1 2">CSF55</strain>
    </source>
</reference>
<accession>A0A075B1Z6</accession>
<dbReference type="AlphaFoldDB" id="A0A075B1Z6"/>